<dbReference type="Proteomes" id="UP000729402">
    <property type="component" value="Unassembled WGS sequence"/>
</dbReference>
<keyword evidence="2" id="KW-1185">Reference proteome</keyword>
<accession>A0A8J5SYZ3</accession>
<reference evidence="1" key="1">
    <citation type="journal article" date="2021" name="bioRxiv">
        <title>Whole Genome Assembly and Annotation of Northern Wild Rice, Zizania palustris L., Supports a Whole Genome Duplication in the Zizania Genus.</title>
        <authorList>
            <person name="Haas M."/>
            <person name="Kono T."/>
            <person name="Macchietto M."/>
            <person name="Millas R."/>
            <person name="McGilp L."/>
            <person name="Shao M."/>
            <person name="Duquette J."/>
            <person name="Hirsch C.N."/>
            <person name="Kimball J."/>
        </authorList>
    </citation>
    <scope>NUCLEOTIDE SEQUENCE</scope>
    <source>
        <tissue evidence="1">Fresh leaf tissue</tissue>
    </source>
</reference>
<sequence length="86" mass="9574">MHLKHFGSRRPELPMPRAPRPQLRCTKLLKLGCLLLKLPGFGSKSNLLAPKVPHLLLCGVDMVMKPRDLTSVSVAFHEEGRYGSLS</sequence>
<dbReference type="AlphaFoldDB" id="A0A8J5SYZ3"/>
<dbReference type="EMBL" id="JAAALK010000084">
    <property type="protein sequence ID" value="KAG8083621.1"/>
    <property type="molecule type" value="Genomic_DNA"/>
</dbReference>
<protein>
    <submittedName>
        <fullName evidence="1">Uncharacterized protein</fullName>
    </submittedName>
</protein>
<gene>
    <name evidence="1" type="ORF">GUJ93_ZPchr0016g2538</name>
</gene>
<name>A0A8J5SYZ3_ZIZPA</name>
<comment type="caution">
    <text evidence="1">The sequence shown here is derived from an EMBL/GenBank/DDBJ whole genome shotgun (WGS) entry which is preliminary data.</text>
</comment>
<organism evidence="1 2">
    <name type="scientific">Zizania palustris</name>
    <name type="common">Northern wild rice</name>
    <dbReference type="NCBI Taxonomy" id="103762"/>
    <lineage>
        <taxon>Eukaryota</taxon>
        <taxon>Viridiplantae</taxon>
        <taxon>Streptophyta</taxon>
        <taxon>Embryophyta</taxon>
        <taxon>Tracheophyta</taxon>
        <taxon>Spermatophyta</taxon>
        <taxon>Magnoliopsida</taxon>
        <taxon>Liliopsida</taxon>
        <taxon>Poales</taxon>
        <taxon>Poaceae</taxon>
        <taxon>BOP clade</taxon>
        <taxon>Oryzoideae</taxon>
        <taxon>Oryzeae</taxon>
        <taxon>Zizaniinae</taxon>
        <taxon>Zizania</taxon>
    </lineage>
</organism>
<evidence type="ECO:0000313" key="2">
    <source>
        <dbReference type="Proteomes" id="UP000729402"/>
    </source>
</evidence>
<reference evidence="1" key="2">
    <citation type="submission" date="2021-02" db="EMBL/GenBank/DDBJ databases">
        <authorList>
            <person name="Kimball J.A."/>
            <person name="Haas M.W."/>
            <person name="Macchietto M."/>
            <person name="Kono T."/>
            <person name="Duquette J."/>
            <person name="Shao M."/>
        </authorList>
    </citation>
    <scope>NUCLEOTIDE SEQUENCE</scope>
    <source>
        <tissue evidence="1">Fresh leaf tissue</tissue>
    </source>
</reference>
<evidence type="ECO:0000313" key="1">
    <source>
        <dbReference type="EMBL" id="KAG8083621.1"/>
    </source>
</evidence>
<proteinExistence type="predicted"/>